<keyword evidence="2 6" id="KW-0812">Transmembrane</keyword>
<dbReference type="OrthoDB" id="9986881at2759"/>
<dbReference type="GO" id="GO:0005886">
    <property type="term" value="C:plasma membrane"/>
    <property type="evidence" value="ECO:0007669"/>
    <property type="project" value="TreeGrafter"/>
</dbReference>
<dbReference type="AlphaFoldDB" id="A0A4Q4QQK5"/>
<feature type="transmembrane region" description="Helical" evidence="6">
    <location>
        <begin position="151"/>
        <end position="167"/>
    </location>
</feature>
<evidence type="ECO:0000259" key="7">
    <source>
        <dbReference type="PROSITE" id="PS50850"/>
    </source>
</evidence>
<dbReference type="PANTHER" id="PTHR23502:SF59">
    <property type="entry name" value="MULTIDRUG TRANSPORTER, PUTATIVE (AFU_ORTHOLOGUE AFUA_1G10370)-RELATED"/>
    <property type="match status" value="1"/>
</dbReference>
<keyword evidence="9" id="KW-1185">Reference proteome</keyword>
<evidence type="ECO:0000256" key="5">
    <source>
        <dbReference type="SAM" id="MobiDB-lite"/>
    </source>
</evidence>
<dbReference type="InterPro" id="IPR036259">
    <property type="entry name" value="MFS_trans_sf"/>
</dbReference>
<dbReference type="PANTHER" id="PTHR23502">
    <property type="entry name" value="MAJOR FACILITATOR SUPERFAMILY"/>
    <property type="match status" value="1"/>
</dbReference>
<accession>A0A4Q4QQK5</accession>
<dbReference type="CDD" id="cd17323">
    <property type="entry name" value="MFS_Tpo1_MDR_like"/>
    <property type="match status" value="1"/>
</dbReference>
<keyword evidence="4 6" id="KW-0472">Membrane</keyword>
<feature type="compositionally biased region" description="Polar residues" evidence="5">
    <location>
        <begin position="8"/>
        <end position="22"/>
    </location>
</feature>
<organism evidence="8 9">
    <name type="scientific">Alternaria arborescens</name>
    <dbReference type="NCBI Taxonomy" id="156630"/>
    <lineage>
        <taxon>Eukaryota</taxon>
        <taxon>Fungi</taxon>
        <taxon>Dikarya</taxon>
        <taxon>Ascomycota</taxon>
        <taxon>Pezizomycotina</taxon>
        <taxon>Dothideomycetes</taxon>
        <taxon>Pleosporomycetidae</taxon>
        <taxon>Pleosporales</taxon>
        <taxon>Pleosporineae</taxon>
        <taxon>Pleosporaceae</taxon>
        <taxon>Alternaria</taxon>
        <taxon>Alternaria sect. Alternaria</taxon>
    </lineage>
</organism>
<dbReference type="Proteomes" id="UP000293823">
    <property type="component" value="Unassembled WGS sequence"/>
</dbReference>
<keyword evidence="3 6" id="KW-1133">Transmembrane helix</keyword>
<feature type="region of interest" description="Disordered" evidence="5">
    <location>
        <begin position="1"/>
        <end position="31"/>
    </location>
</feature>
<feature type="transmembrane region" description="Helical" evidence="6">
    <location>
        <begin position="326"/>
        <end position="349"/>
    </location>
</feature>
<reference evidence="9" key="1">
    <citation type="journal article" date="2019" name="bioRxiv">
        <title>Genomics, evolutionary history and diagnostics of the Alternaria alternata species group including apple and Asian pear pathotypes.</title>
        <authorList>
            <person name="Armitage A.D."/>
            <person name="Cockerton H.M."/>
            <person name="Sreenivasaprasad S."/>
            <person name="Woodhall J.W."/>
            <person name="Lane C.R."/>
            <person name="Harrison R.J."/>
            <person name="Clarkson J.P."/>
        </authorList>
    </citation>
    <scope>NUCLEOTIDE SEQUENCE [LARGE SCALE GENOMIC DNA]</scope>
    <source>
        <strain evidence="9">RGR 97.0016</strain>
    </source>
</reference>
<proteinExistence type="predicted"/>
<dbReference type="GO" id="GO:0022857">
    <property type="term" value="F:transmembrane transporter activity"/>
    <property type="evidence" value="ECO:0007669"/>
    <property type="project" value="InterPro"/>
</dbReference>
<feature type="transmembrane region" description="Helical" evidence="6">
    <location>
        <begin position="475"/>
        <end position="497"/>
    </location>
</feature>
<feature type="transmembrane region" description="Helical" evidence="6">
    <location>
        <begin position="179"/>
        <end position="197"/>
    </location>
</feature>
<feature type="transmembrane region" description="Helical" evidence="6">
    <location>
        <begin position="369"/>
        <end position="393"/>
    </location>
</feature>
<protein>
    <submittedName>
        <fullName evidence="8">Efflux pump bik6</fullName>
    </submittedName>
</protein>
<evidence type="ECO:0000256" key="4">
    <source>
        <dbReference type="ARBA" id="ARBA00023136"/>
    </source>
</evidence>
<evidence type="ECO:0000256" key="2">
    <source>
        <dbReference type="ARBA" id="ARBA00022692"/>
    </source>
</evidence>
<dbReference type="SUPFAM" id="SSF103473">
    <property type="entry name" value="MFS general substrate transporter"/>
    <property type="match status" value="1"/>
</dbReference>
<feature type="domain" description="Major facilitator superfamily (MFS) profile" evidence="7">
    <location>
        <begin position="77"/>
        <end position="528"/>
    </location>
</feature>
<feature type="transmembrane region" description="Helical" evidence="6">
    <location>
        <begin position="438"/>
        <end position="463"/>
    </location>
</feature>
<dbReference type="FunFam" id="1.20.1250.20:FF:000011">
    <property type="entry name" value="MFS multidrug transporter, putative"/>
    <property type="match status" value="1"/>
</dbReference>
<sequence length="541" mass="58996">MELRWRNAQPSKRATRNSTTPSSGPPLSFDVNRTPPAACYMMEMRIQPDLERASGSTNGDRVDFDGPDDIYNPQNWSFAKKSLNTFLYGLTTLGSTWASAAYSPANEIVAHGFQVSNEVAVLGTSVLLLGFGFGPLVWAPLSEVYGRKWPTVAPCFISALFSFATGASKDIQSIIITRFFCGFFGAAPITCTGGVFADIWDSSQRGNAIVGYALAVAAGPVLAPIVGGAIVVCGVSWRWTEYVGVSVTEDGIITNVPKITCIIQLLTVVLDVAFVDESYAPRLLVSKARRLRFETGEWGLHAEYEELNITFSGLLHKFGVRPWQMLFTPICGLIALYASFIYGVFYASLASFPIIFQQDRGWNPLVGSLPFLALLLGILFGSALNVLNQVVFYNRRLASQGDHKAIPEARLPPMMVGSFVFAGGLFLIGWTSHPHFHWIIPCTGAFFVGFGYYTIFQSALNYLVDTFQRSGASAIAANTFLRSILASCFPAVVIPLYGNLGTGPASSCFAGFAVLMIPIPFVFYQYGAWLRTRGRWSSNIG</sequence>
<dbReference type="InterPro" id="IPR011701">
    <property type="entry name" value="MFS"/>
</dbReference>
<feature type="transmembrane region" description="Helical" evidence="6">
    <location>
        <begin position="119"/>
        <end position="139"/>
    </location>
</feature>
<dbReference type="Pfam" id="PF07690">
    <property type="entry name" value="MFS_1"/>
    <property type="match status" value="1"/>
</dbReference>
<dbReference type="PROSITE" id="PS50850">
    <property type="entry name" value="MFS"/>
    <property type="match status" value="1"/>
</dbReference>
<evidence type="ECO:0000313" key="8">
    <source>
        <dbReference type="EMBL" id="RYO45712.1"/>
    </source>
</evidence>
<dbReference type="InterPro" id="IPR020846">
    <property type="entry name" value="MFS_dom"/>
</dbReference>
<feature type="transmembrane region" description="Helical" evidence="6">
    <location>
        <begin position="209"/>
        <end position="232"/>
    </location>
</feature>
<evidence type="ECO:0000256" key="6">
    <source>
        <dbReference type="SAM" id="Phobius"/>
    </source>
</evidence>
<dbReference type="EMBL" id="PEJP01000052">
    <property type="protein sequence ID" value="RYO45712.1"/>
    <property type="molecule type" value="Genomic_DNA"/>
</dbReference>
<feature type="transmembrane region" description="Helical" evidence="6">
    <location>
        <begin position="414"/>
        <end position="432"/>
    </location>
</feature>
<comment type="caution">
    <text evidence="8">The sequence shown here is derived from an EMBL/GenBank/DDBJ whole genome shotgun (WGS) entry which is preliminary data.</text>
</comment>
<dbReference type="Gene3D" id="1.20.1250.20">
    <property type="entry name" value="MFS general substrate transporter like domains"/>
    <property type="match status" value="1"/>
</dbReference>
<evidence type="ECO:0000256" key="1">
    <source>
        <dbReference type="ARBA" id="ARBA00004141"/>
    </source>
</evidence>
<evidence type="ECO:0000313" key="9">
    <source>
        <dbReference type="Proteomes" id="UP000293823"/>
    </source>
</evidence>
<name>A0A4Q4QQK5_9PLEO</name>
<comment type="subcellular location">
    <subcellularLocation>
        <location evidence="1">Membrane</location>
        <topology evidence="1">Multi-pass membrane protein</topology>
    </subcellularLocation>
</comment>
<evidence type="ECO:0000256" key="3">
    <source>
        <dbReference type="ARBA" id="ARBA00022989"/>
    </source>
</evidence>
<gene>
    <name evidence="8" type="ORF">AA0113_g10310</name>
</gene>
<feature type="transmembrane region" description="Helical" evidence="6">
    <location>
        <begin position="509"/>
        <end position="529"/>
    </location>
</feature>